<sequence>MKPVRLSDSSPDLSWMSGSDQQDNWHQQRVRALLTRRVSDLSSSWGGSSSRSTGCRVLVAAMTTVIVCCLAGLLTIALSQAVYAIHSIVYHSDQDPVTGSMGLKLESNTRRLLVDDRKEVYYRAEVQNRCYRREVIQLEREVTALERELNTALGSPDSSRSSQSSLSGEYPARPPCPAAPEPADREDVLLLLQFLPPGPALLAPPASRSLCASLPSLHLPDGGPGLCRRLPPAGSSTELWRPSRTAGRRKDRLVVPTYRVSDLSVISPSASLPPPRPDSRERHCAVQEGVRTLESTLESLSDRFPVTYRIQIRPKPAATSAAANGRL</sequence>
<proteinExistence type="predicted"/>
<feature type="compositionally biased region" description="Low complexity" evidence="1">
    <location>
        <begin position="155"/>
        <end position="167"/>
    </location>
</feature>
<keyword evidence="2" id="KW-1133">Transmembrane helix</keyword>
<dbReference type="Proteomes" id="UP000440578">
    <property type="component" value="Unassembled WGS sequence"/>
</dbReference>
<feature type="transmembrane region" description="Helical" evidence="2">
    <location>
        <begin position="57"/>
        <end position="78"/>
    </location>
</feature>
<protein>
    <submittedName>
        <fullName evidence="3">Uncharacterized protein</fullName>
    </submittedName>
</protein>
<gene>
    <name evidence="3" type="ORF">FJT64_000643</name>
</gene>
<feature type="compositionally biased region" description="Polar residues" evidence="1">
    <location>
        <begin position="7"/>
        <end position="24"/>
    </location>
</feature>
<dbReference type="EMBL" id="VIIS01001620">
    <property type="protein sequence ID" value="KAF0295395.1"/>
    <property type="molecule type" value="Genomic_DNA"/>
</dbReference>
<evidence type="ECO:0000256" key="1">
    <source>
        <dbReference type="SAM" id="MobiDB-lite"/>
    </source>
</evidence>
<evidence type="ECO:0000313" key="4">
    <source>
        <dbReference type="Proteomes" id="UP000440578"/>
    </source>
</evidence>
<keyword evidence="2" id="KW-0812">Transmembrane</keyword>
<organism evidence="3 4">
    <name type="scientific">Amphibalanus amphitrite</name>
    <name type="common">Striped barnacle</name>
    <name type="synonym">Balanus amphitrite</name>
    <dbReference type="NCBI Taxonomy" id="1232801"/>
    <lineage>
        <taxon>Eukaryota</taxon>
        <taxon>Metazoa</taxon>
        <taxon>Ecdysozoa</taxon>
        <taxon>Arthropoda</taxon>
        <taxon>Crustacea</taxon>
        <taxon>Multicrustacea</taxon>
        <taxon>Cirripedia</taxon>
        <taxon>Thoracica</taxon>
        <taxon>Thoracicalcarea</taxon>
        <taxon>Balanomorpha</taxon>
        <taxon>Balanoidea</taxon>
        <taxon>Balanidae</taxon>
        <taxon>Amphibalaninae</taxon>
        <taxon>Amphibalanus</taxon>
    </lineage>
</organism>
<evidence type="ECO:0000313" key="3">
    <source>
        <dbReference type="EMBL" id="KAF0295395.1"/>
    </source>
</evidence>
<accession>A0A6A4VMN4</accession>
<name>A0A6A4VMN4_AMPAM</name>
<evidence type="ECO:0000256" key="2">
    <source>
        <dbReference type="SAM" id="Phobius"/>
    </source>
</evidence>
<reference evidence="3 4" key="1">
    <citation type="submission" date="2019-07" db="EMBL/GenBank/DDBJ databases">
        <title>Draft genome assembly of a fouling barnacle, Amphibalanus amphitrite (Darwin, 1854): The first reference genome for Thecostraca.</title>
        <authorList>
            <person name="Kim W."/>
        </authorList>
    </citation>
    <scope>NUCLEOTIDE SEQUENCE [LARGE SCALE GENOMIC DNA]</scope>
    <source>
        <strain evidence="3">SNU_AA5</strain>
        <tissue evidence="3">Soma without cirri and trophi</tissue>
    </source>
</reference>
<feature type="region of interest" description="Disordered" evidence="1">
    <location>
        <begin position="1"/>
        <end position="24"/>
    </location>
</feature>
<dbReference type="AlphaFoldDB" id="A0A6A4VMN4"/>
<feature type="region of interest" description="Disordered" evidence="1">
    <location>
        <begin position="150"/>
        <end position="182"/>
    </location>
</feature>
<keyword evidence="2" id="KW-0472">Membrane</keyword>
<comment type="caution">
    <text evidence="3">The sequence shown here is derived from an EMBL/GenBank/DDBJ whole genome shotgun (WGS) entry which is preliminary data.</text>
</comment>
<dbReference type="OrthoDB" id="411630at2759"/>
<keyword evidence="4" id="KW-1185">Reference proteome</keyword>